<keyword evidence="4 8" id="KW-0812">Transmembrane</keyword>
<protein>
    <recommendedName>
        <fullName evidence="11">Dolichyl-phosphate-mannose-protein mannosyltransferase</fullName>
    </recommendedName>
</protein>
<dbReference type="Proteomes" id="UP000603200">
    <property type="component" value="Unassembled WGS sequence"/>
</dbReference>
<organism evidence="9 10">
    <name type="scientific">Winogradskya humida</name>
    <dbReference type="NCBI Taxonomy" id="113566"/>
    <lineage>
        <taxon>Bacteria</taxon>
        <taxon>Bacillati</taxon>
        <taxon>Actinomycetota</taxon>
        <taxon>Actinomycetes</taxon>
        <taxon>Micromonosporales</taxon>
        <taxon>Micromonosporaceae</taxon>
        <taxon>Winogradskya</taxon>
    </lineage>
</organism>
<keyword evidence="2" id="KW-1003">Cell membrane</keyword>
<evidence type="ECO:0000256" key="5">
    <source>
        <dbReference type="ARBA" id="ARBA00022989"/>
    </source>
</evidence>
<evidence type="ECO:0008006" key="11">
    <source>
        <dbReference type="Google" id="ProtNLM"/>
    </source>
</evidence>
<name>A0ABQ3ZNL0_9ACTN</name>
<evidence type="ECO:0000256" key="8">
    <source>
        <dbReference type="SAM" id="Phobius"/>
    </source>
</evidence>
<feature type="transmembrane region" description="Helical" evidence="8">
    <location>
        <begin position="320"/>
        <end position="337"/>
    </location>
</feature>
<feature type="transmembrane region" description="Helical" evidence="8">
    <location>
        <begin position="67"/>
        <end position="94"/>
    </location>
</feature>
<evidence type="ECO:0000256" key="1">
    <source>
        <dbReference type="ARBA" id="ARBA00004651"/>
    </source>
</evidence>
<feature type="transmembrane region" description="Helical" evidence="8">
    <location>
        <begin position="245"/>
        <end position="261"/>
    </location>
</feature>
<evidence type="ECO:0000313" key="10">
    <source>
        <dbReference type="Proteomes" id="UP000603200"/>
    </source>
</evidence>
<keyword evidence="3" id="KW-0808">Transferase</keyword>
<sequence length="367" mass="38170">MVTLACVGILAAITTIAQRYAFSTLALDREAIASWVHGAGLYAYRSPVSHLGTAMSPPAALVMTPAAFLPVAVAGWLVALAGVAALGLALIVAIGPIAERYGRRTWPVVLAAGALALTLEPVRATLGLGTLDLLVFGLITADIVALRRCSALRGLGIGLATALTGSAAFFIVYLLISRQRRAALTATGTFGAAALISLLIAPDETRAWFVEVLWRIDRAGPIDATTNQSLAGVLARLYDASSTPVLLWMSFAVLLTAVGMVRARAAHADGNEVAAFALVGLTAAIAGPVSGTQELIWVLPAMLVLGDVAAGCRRSQRARYTVAAVLLYLLFVLAPMWSLSGPFAANSFALALILLVNAMPWRDLTGS</sequence>
<evidence type="ECO:0000256" key="6">
    <source>
        <dbReference type="ARBA" id="ARBA00023136"/>
    </source>
</evidence>
<accession>A0ABQ3ZNL0</accession>
<feature type="transmembrane region" description="Helical" evidence="8">
    <location>
        <begin position="273"/>
        <end position="289"/>
    </location>
</feature>
<keyword evidence="6 8" id="KW-0472">Membrane</keyword>
<comment type="subcellular location">
    <subcellularLocation>
        <location evidence="1">Cell membrane</location>
        <topology evidence="1">Multi-pass membrane protein</topology>
    </subcellularLocation>
</comment>
<evidence type="ECO:0000256" key="7">
    <source>
        <dbReference type="ARBA" id="ARBA00024033"/>
    </source>
</evidence>
<feature type="transmembrane region" description="Helical" evidence="8">
    <location>
        <begin position="183"/>
        <end position="201"/>
    </location>
</feature>
<dbReference type="InterPro" id="IPR018584">
    <property type="entry name" value="GT87"/>
</dbReference>
<keyword evidence="5 8" id="KW-1133">Transmembrane helix</keyword>
<evidence type="ECO:0000256" key="3">
    <source>
        <dbReference type="ARBA" id="ARBA00022679"/>
    </source>
</evidence>
<proteinExistence type="inferred from homology"/>
<comment type="caution">
    <text evidence="9">The sequence shown here is derived from an EMBL/GenBank/DDBJ whole genome shotgun (WGS) entry which is preliminary data.</text>
</comment>
<evidence type="ECO:0000256" key="4">
    <source>
        <dbReference type="ARBA" id="ARBA00022692"/>
    </source>
</evidence>
<reference evidence="9 10" key="1">
    <citation type="submission" date="2021-01" db="EMBL/GenBank/DDBJ databases">
        <title>Whole genome shotgun sequence of Actinoplanes humidus NBRC 14915.</title>
        <authorList>
            <person name="Komaki H."/>
            <person name="Tamura T."/>
        </authorList>
    </citation>
    <scope>NUCLEOTIDE SEQUENCE [LARGE SCALE GENOMIC DNA]</scope>
    <source>
        <strain evidence="9 10">NBRC 14915</strain>
    </source>
</reference>
<comment type="similarity">
    <text evidence="7">Belongs to the glycosyltransferase 87 family.</text>
</comment>
<evidence type="ECO:0000256" key="2">
    <source>
        <dbReference type="ARBA" id="ARBA00022475"/>
    </source>
</evidence>
<feature type="transmembrane region" description="Helical" evidence="8">
    <location>
        <begin position="295"/>
        <end position="313"/>
    </location>
</feature>
<dbReference type="Pfam" id="PF09594">
    <property type="entry name" value="GT87"/>
    <property type="match status" value="1"/>
</dbReference>
<dbReference type="EMBL" id="BOMN01000039">
    <property type="protein sequence ID" value="GIE20141.1"/>
    <property type="molecule type" value="Genomic_DNA"/>
</dbReference>
<gene>
    <name evidence="9" type="ORF">Ahu01nite_032430</name>
</gene>
<keyword evidence="10" id="KW-1185">Reference proteome</keyword>
<feature type="transmembrane region" description="Helical" evidence="8">
    <location>
        <begin position="155"/>
        <end position="176"/>
    </location>
</feature>
<evidence type="ECO:0000313" key="9">
    <source>
        <dbReference type="EMBL" id="GIE20141.1"/>
    </source>
</evidence>